<protein>
    <recommendedName>
        <fullName evidence="1">CD-NTase-associated protein 12/Pycsar effector protein TIR domain-containing protein</fullName>
    </recommendedName>
</protein>
<proteinExistence type="predicted"/>
<dbReference type="InterPro" id="IPR019302">
    <property type="entry name" value="CAP12/PCTIR_TIR_dom"/>
</dbReference>
<comment type="caution">
    <text evidence="2">The sequence shown here is derived from an EMBL/GenBank/DDBJ whole genome shotgun (WGS) entry which is preliminary data.</text>
</comment>
<reference evidence="2" key="1">
    <citation type="journal article" date="2014" name="Front. Microbiol.">
        <title>High frequency of phylogenetically diverse reductive dehalogenase-homologous genes in deep subseafloor sedimentary metagenomes.</title>
        <authorList>
            <person name="Kawai M."/>
            <person name="Futagami T."/>
            <person name="Toyoda A."/>
            <person name="Takaki Y."/>
            <person name="Nishi S."/>
            <person name="Hori S."/>
            <person name="Arai W."/>
            <person name="Tsubouchi T."/>
            <person name="Morono Y."/>
            <person name="Uchiyama I."/>
            <person name="Ito T."/>
            <person name="Fujiyama A."/>
            <person name="Inagaki F."/>
            <person name="Takami H."/>
        </authorList>
    </citation>
    <scope>NUCLEOTIDE SEQUENCE</scope>
    <source>
        <strain evidence="2">Expedition CK06-06</strain>
    </source>
</reference>
<dbReference type="EMBL" id="BARU01041499">
    <property type="protein sequence ID" value="GAH88577.1"/>
    <property type="molecule type" value="Genomic_DNA"/>
</dbReference>
<name>X1J3N3_9ZZZZ</name>
<accession>X1J3N3</accession>
<feature type="domain" description="CD-NTase-associated protein 12/Pycsar effector protein TIR" evidence="1">
    <location>
        <begin position="75"/>
        <end position="191"/>
    </location>
</feature>
<evidence type="ECO:0000313" key="2">
    <source>
        <dbReference type="EMBL" id="GAH88577.1"/>
    </source>
</evidence>
<dbReference type="GO" id="GO:0050135">
    <property type="term" value="F:NADP+ nucleosidase activity"/>
    <property type="evidence" value="ECO:0007669"/>
    <property type="project" value="InterPro"/>
</dbReference>
<gene>
    <name evidence="2" type="ORF">S03H2_63971</name>
</gene>
<evidence type="ECO:0000259" key="1">
    <source>
        <dbReference type="Pfam" id="PF10137"/>
    </source>
</evidence>
<dbReference type="AlphaFoldDB" id="X1J3N3"/>
<organism evidence="2">
    <name type="scientific">marine sediment metagenome</name>
    <dbReference type="NCBI Taxonomy" id="412755"/>
    <lineage>
        <taxon>unclassified sequences</taxon>
        <taxon>metagenomes</taxon>
        <taxon>ecological metagenomes</taxon>
    </lineage>
</organism>
<dbReference type="Pfam" id="PF10137">
    <property type="entry name" value="CAP12-PCTIR_TIR"/>
    <property type="match status" value="1"/>
</dbReference>
<sequence>TNNISTYIGEDGKERSYDILLTGLKFEFDSLSNEALDYCKDATTVAIGKLEYDIKRGIRDEQGEIIVKREEEHPKCFVSHGKESAALRKLKEFLETLGIESLIVKKRASLDKDLPDKVNLYLSQADFVIILATADDTVKDKKTGTETKQPRQNVIHEIGLAQKTHEGKVIYLLEEGAEFPSNIRPKVWENFKQRNMMDAFLGIVRELRAYGMLKCVKP</sequence>
<feature type="non-terminal residue" evidence="2">
    <location>
        <position position="1"/>
    </location>
</feature>